<dbReference type="PANTHER" id="PTHR36842">
    <property type="entry name" value="PROTEIN TOLB HOMOLOG"/>
    <property type="match status" value="1"/>
</dbReference>
<comment type="similarity">
    <text evidence="1">Belongs to the TolB family.</text>
</comment>
<protein>
    <submittedName>
        <fullName evidence="3">Translocation protein TolB</fullName>
    </submittedName>
</protein>
<feature type="region of interest" description="Disordered" evidence="2">
    <location>
        <begin position="388"/>
        <end position="414"/>
    </location>
</feature>
<evidence type="ECO:0000313" key="4">
    <source>
        <dbReference type="Proteomes" id="UP000824225"/>
    </source>
</evidence>
<dbReference type="PANTHER" id="PTHR36842:SF1">
    <property type="entry name" value="PROTEIN TOLB"/>
    <property type="match status" value="1"/>
</dbReference>
<dbReference type="Proteomes" id="UP000824225">
    <property type="component" value="Unassembled WGS sequence"/>
</dbReference>
<dbReference type="SUPFAM" id="SSF52964">
    <property type="entry name" value="TolB, N-terminal domain"/>
    <property type="match status" value="1"/>
</dbReference>
<comment type="caution">
    <text evidence="3">The sequence shown here is derived from an EMBL/GenBank/DDBJ whole genome shotgun (WGS) entry which is preliminary data.</text>
</comment>
<reference evidence="3" key="1">
    <citation type="journal article" date="2021" name="PeerJ">
        <title>Extensive microbial diversity within the chicken gut microbiome revealed by metagenomics and culture.</title>
        <authorList>
            <person name="Gilroy R."/>
            <person name="Ravi A."/>
            <person name="Getino M."/>
            <person name="Pursley I."/>
            <person name="Horton D.L."/>
            <person name="Alikhan N.F."/>
            <person name="Baker D."/>
            <person name="Gharbi K."/>
            <person name="Hall N."/>
            <person name="Watson M."/>
            <person name="Adriaenssens E.M."/>
            <person name="Foster-Nyarko E."/>
            <person name="Jarju S."/>
            <person name="Secka A."/>
            <person name="Antonio M."/>
            <person name="Oren A."/>
            <person name="Chaudhuri R.R."/>
            <person name="La Ragione R."/>
            <person name="Hildebrand F."/>
            <person name="Pallen M.J."/>
        </authorList>
    </citation>
    <scope>NUCLEOTIDE SEQUENCE</scope>
    <source>
        <strain evidence="3">CHK186-16707</strain>
    </source>
</reference>
<dbReference type="InterPro" id="IPR011659">
    <property type="entry name" value="WD40"/>
</dbReference>
<evidence type="ECO:0000256" key="1">
    <source>
        <dbReference type="ARBA" id="ARBA00009820"/>
    </source>
</evidence>
<organism evidence="3 4">
    <name type="scientific">Candidatus Mailhella merdigallinarum</name>
    <dbReference type="NCBI Taxonomy" id="2838658"/>
    <lineage>
        <taxon>Bacteria</taxon>
        <taxon>Pseudomonadati</taxon>
        <taxon>Thermodesulfobacteriota</taxon>
        <taxon>Desulfovibrionia</taxon>
        <taxon>Desulfovibrionales</taxon>
        <taxon>Desulfovibrionaceae</taxon>
        <taxon>Mailhella</taxon>
    </lineage>
</organism>
<evidence type="ECO:0000313" key="3">
    <source>
        <dbReference type="EMBL" id="HJA08129.1"/>
    </source>
</evidence>
<gene>
    <name evidence="3" type="ORF">H9962_02890</name>
</gene>
<reference evidence="3" key="2">
    <citation type="submission" date="2021-04" db="EMBL/GenBank/DDBJ databases">
        <authorList>
            <person name="Gilroy R."/>
        </authorList>
    </citation>
    <scope>NUCLEOTIDE SEQUENCE</scope>
    <source>
        <strain evidence="3">CHK186-16707</strain>
    </source>
</reference>
<dbReference type="SUPFAM" id="SSF69304">
    <property type="entry name" value="Tricorn protease N-terminal domain"/>
    <property type="match status" value="1"/>
</dbReference>
<dbReference type="EMBL" id="DXAN01000005">
    <property type="protein sequence ID" value="HJA08129.1"/>
    <property type="molecule type" value="Genomic_DNA"/>
</dbReference>
<dbReference type="Gene3D" id="2.120.10.30">
    <property type="entry name" value="TolB, C-terminal domain"/>
    <property type="match status" value="2"/>
</dbReference>
<dbReference type="Pfam" id="PF07676">
    <property type="entry name" value="PD40"/>
    <property type="match status" value="4"/>
</dbReference>
<sequence length="414" mass="45003">MIDIHSPGQNIVNLAMAAPLTGPSQVAAGLGAELHKAIETDLSFLPFMRLTVPGAVLGGTTLAAWQGPELDFKRFQIAGADLLITAYWPKGDRNNSTVELRVFETFSGKFVFGNAYAGVTKDEVSNVADRFAADLMETLTGSGDFFRSTLAFARTDGPKKRDIWLVKPTGKDLRQITNIPGTAMSPAWSPDGRYVVFSHLDDSSHALGVWDRLANQVKLIRFPGNTVIGPSFMPDNKVAVSLSTGNYPDIFLLNHKFERERPLEASGAINVSPSFDATGTKMVFTSSRLGGPQIFLKDLTTGAVRRISMNGGYNTEPSISPDGTLVAFTRLTDQGHRIFVQDLMTGQERQVSFGPGRDEHPSFAPDSYFLAFTSDRSGQKQIYLTTRHGGDPKKVPTGAGDATFPRWGKIPAQQ</sequence>
<accession>A0A9D2KJR0</accession>
<dbReference type="InterPro" id="IPR011042">
    <property type="entry name" value="6-blade_b-propeller_TolB-like"/>
</dbReference>
<name>A0A9D2KJR0_9BACT</name>
<dbReference type="Gene3D" id="3.40.50.10070">
    <property type="entry name" value="TolB, N-terminal domain"/>
    <property type="match status" value="1"/>
</dbReference>
<evidence type="ECO:0000256" key="2">
    <source>
        <dbReference type="SAM" id="MobiDB-lite"/>
    </source>
</evidence>
<dbReference type="AlphaFoldDB" id="A0A9D2KJR0"/>
<proteinExistence type="inferred from homology"/>